<keyword evidence="4" id="KW-1133">Transmembrane helix</keyword>
<name>A0A2P2CLB6_9EURO</name>
<dbReference type="EC" id="3.1.1.1" evidence="6"/>
<dbReference type="InterPro" id="IPR007751">
    <property type="entry name" value="DUF676_lipase-like"/>
</dbReference>
<evidence type="ECO:0000256" key="2">
    <source>
        <dbReference type="ARBA" id="ARBA00022963"/>
    </source>
</evidence>
<feature type="domain" description="DUF676" evidence="5">
    <location>
        <begin position="5"/>
        <end position="189"/>
    </location>
</feature>
<feature type="region of interest" description="Disordered" evidence="3">
    <location>
        <begin position="321"/>
        <end position="382"/>
    </location>
</feature>
<gene>
    <name evidence="6" type="primary">awe07644</name>
</gene>
<dbReference type="GO" id="GO:0004622">
    <property type="term" value="F:phosphatidylcholine lysophospholipase activity"/>
    <property type="evidence" value="ECO:0007669"/>
    <property type="project" value="TreeGrafter"/>
</dbReference>
<keyword evidence="6" id="KW-0378">Hydrolase</keyword>
<evidence type="ECO:0000256" key="1">
    <source>
        <dbReference type="ARBA" id="ARBA00007920"/>
    </source>
</evidence>
<evidence type="ECO:0000256" key="4">
    <source>
        <dbReference type="SAM" id="Phobius"/>
    </source>
</evidence>
<dbReference type="GO" id="GO:0005811">
    <property type="term" value="C:lipid droplet"/>
    <property type="evidence" value="ECO:0007669"/>
    <property type="project" value="TreeGrafter"/>
</dbReference>
<dbReference type="SUPFAM" id="SSF53474">
    <property type="entry name" value="alpha/beta-Hydrolases"/>
    <property type="match status" value="1"/>
</dbReference>
<comment type="similarity">
    <text evidence="1">Belongs to the putative lipase ROG1 family.</text>
</comment>
<sequence length="447" mass="50203">MGVTRQMHIISTSLRDQYPSKTFHILAAQRNAGTHTYDGIELGGERLALEIEETLDSLEARGSRVERLSVVGYSLGGLVARYALGLLYARGWFDRIEPVNFTTFVSPHVGVRIPLTGLRSLLWNYLGPRTISVSGRQLFLVDSFRDSGKPLLGLLADPDSVFMRALAKFKRRCVYANVVNDRSTVFYTTAISLSDPFQQDLERAHIKYVPGYEPVVIDPDVYFARPGVKDDLLPWSSRIQQQTKKLFTDLSSWLFFTLLISMALPIFLVNSVIQTSRSRQRIQLHEEGKSGASFGHYRIPLLIKEAQNAVEEAFERAASRQDAEYLSATDPHAGGGNLLRKRTTSTTSFSTPTGQDKPSVAIHEEETRASETQTPDPSDSQAYPTLALTPLQMSIINSLNTVGFRKFPVYIHNHRHSHAAIIRRVPKKGFDEAPVVIKHWLDTEFEI</sequence>
<dbReference type="PANTHER" id="PTHR12482:SF65">
    <property type="entry name" value="ESTERASE, PUTATIVE (AFU_ORTHOLOGUE AFUA_3G12320)-RELATED"/>
    <property type="match status" value="1"/>
</dbReference>
<keyword evidence="2" id="KW-0442">Lipid degradation</keyword>
<feature type="compositionally biased region" description="Low complexity" evidence="3">
    <location>
        <begin position="344"/>
        <end position="353"/>
    </location>
</feature>
<dbReference type="InterPro" id="IPR029058">
    <property type="entry name" value="AB_hydrolase_fold"/>
</dbReference>
<dbReference type="GO" id="GO:0106435">
    <property type="term" value="F:carboxylesterase activity"/>
    <property type="evidence" value="ECO:0007669"/>
    <property type="project" value="UniProtKB-EC"/>
</dbReference>
<dbReference type="EMBL" id="BK010327">
    <property type="protein sequence ID" value="DAB41489.1"/>
    <property type="molecule type" value="Genomic_DNA"/>
</dbReference>
<protein>
    <submittedName>
        <fullName evidence="6">Integral membrane esterase/lipase</fullName>
        <ecNumber evidence="6">3.1.1.1</ecNumber>
    </submittedName>
</protein>
<dbReference type="Gene3D" id="3.40.50.1820">
    <property type="entry name" value="alpha/beta hydrolase"/>
    <property type="match status" value="1"/>
</dbReference>
<evidence type="ECO:0000256" key="3">
    <source>
        <dbReference type="SAM" id="MobiDB-lite"/>
    </source>
</evidence>
<evidence type="ECO:0000259" key="5">
    <source>
        <dbReference type="Pfam" id="PF05057"/>
    </source>
</evidence>
<dbReference type="PANTHER" id="PTHR12482">
    <property type="entry name" value="LIPASE ROG1-RELATED-RELATED"/>
    <property type="match status" value="1"/>
</dbReference>
<evidence type="ECO:0000313" key="6">
    <source>
        <dbReference type="EMBL" id="DAB41489.1"/>
    </source>
</evidence>
<organism evidence="6">
    <name type="scientific">Aspergillus westerdijkiae</name>
    <dbReference type="NCBI Taxonomy" id="357447"/>
    <lineage>
        <taxon>Eukaryota</taxon>
        <taxon>Fungi</taxon>
        <taxon>Dikarya</taxon>
        <taxon>Ascomycota</taxon>
        <taxon>Pezizomycotina</taxon>
        <taxon>Eurotiomycetes</taxon>
        <taxon>Eurotiomycetidae</taxon>
        <taxon>Eurotiales</taxon>
        <taxon>Aspergillaceae</taxon>
        <taxon>Aspergillus</taxon>
        <taxon>Aspergillus subgen. Circumdati</taxon>
    </lineage>
</organism>
<keyword evidence="2" id="KW-0443">Lipid metabolism</keyword>
<reference evidence="6" key="2">
    <citation type="journal article" date="2018" name="J. Basic Microbiol.">
        <title>Production, purification, and characterization of a novel serine-esterase from Aspergillus westerdijkiae.</title>
        <authorList>
            <person name="Castro F.F."/>
            <person name="Pinheiro A.B.P."/>
            <person name="Gerhardt E.C.M."/>
            <person name="Oliveira M.A.S."/>
            <person name="Barbosa-Tessmann I.P."/>
        </authorList>
    </citation>
    <scope>NUCLEOTIDE SEQUENCE</scope>
    <source>
        <strain evidence="6">CBS 112803</strain>
    </source>
</reference>
<dbReference type="GO" id="GO:0016042">
    <property type="term" value="P:lipid catabolic process"/>
    <property type="evidence" value="ECO:0007669"/>
    <property type="project" value="UniProtKB-KW"/>
</dbReference>
<keyword evidence="4" id="KW-0472">Membrane</keyword>
<proteinExistence type="inferred from homology"/>
<accession>A0A2P2CLB6</accession>
<dbReference type="AlphaFoldDB" id="A0A2P2CLB6"/>
<reference evidence="6" key="1">
    <citation type="submission" date="2017-08" db="EMBL/GenBank/DDBJ databases">
        <authorList>
            <person name="de Groot N.N."/>
        </authorList>
    </citation>
    <scope>NUCLEOTIDE SEQUENCE</scope>
    <source>
        <strain evidence="6">CBS 112803</strain>
    </source>
</reference>
<dbReference type="Pfam" id="PF05057">
    <property type="entry name" value="DUF676"/>
    <property type="match status" value="1"/>
</dbReference>
<feature type="compositionally biased region" description="Polar residues" evidence="3">
    <location>
        <begin position="370"/>
        <end position="382"/>
    </location>
</feature>
<dbReference type="GO" id="GO:0047372">
    <property type="term" value="F:monoacylglycerol lipase activity"/>
    <property type="evidence" value="ECO:0007669"/>
    <property type="project" value="TreeGrafter"/>
</dbReference>
<feature type="transmembrane region" description="Helical" evidence="4">
    <location>
        <begin position="253"/>
        <end position="273"/>
    </location>
</feature>
<dbReference type="InterPro" id="IPR044294">
    <property type="entry name" value="Lipase-like"/>
</dbReference>
<keyword evidence="4" id="KW-0812">Transmembrane</keyword>